<feature type="transmembrane region" description="Helical" evidence="2">
    <location>
        <begin position="20"/>
        <end position="41"/>
    </location>
</feature>
<dbReference type="OrthoDB" id="3262409at2759"/>
<feature type="transmembrane region" description="Helical" evidence="2">
    <location>
        <begin position="235"/>
        <end position="255"/>
    </location>
</feature>
<feature type="compositionally biased region" description="Basic and acidic residues" evidence="1">
    <location>
        <begin position="325"/>
        <end position="334"/>
    </location>
</feature>
<comment type="caution">
    <text evidence="4">The sequence shown here is derived from an EMBL/GenBank/DDBJ whole genome shotgun (WGS) entry which is preliminary data.</text>
</comment>
<organism evidence="4 5">
    <name type="scientific">Leucocoprinus leucothites</name>
    <dbReference type="NCBI Taxonomy" id="201217"/>
    <lineage>
        <taxon>Eukaryota</taxon>
        <taxon>Fungi</taxon>
        <taxon>Dikarya</taxon>
        <taxon>Basidiomycota</taxon>
        <taxon>Agaricomycotina</taxon>
        <taxon>Agaricomycetes</taxon>
        <taxon>Agaricomycetidae</taxon>
        <taxon>Agaricales</taxon>
        <taxon>Agaricineae</taxon>
        <taxon>Agaricaceae</taxon>
        <taxon>Leucocoprinus</taxon>
    </lineage>
</organism>
<keyword evidence="2" id="KW-0472">Membrane</keyword>
<sequence length="340" mass="37691">MSSQLPPVANPYLISGPPVIGISLNWWLYGILLMQYFIYVNKASKMDGKLLQGVVHFLFLFETAQTMMTMGDFFFWFVQNFGDLSKLFEFHLGAFDGPFMDAVIAVTVQFVYCWRLWKIGQWKVVPIGAALLAATSCIGGMIAGIHSTIDPTNHDKPALYIWLLATAVTDIVLAGSMVYLLMKYRVNHASQSTTLAIIKRILLLTLETNALTAAGAITLVTFFLAPAVAPPKTNLFMVLGFTLGKLYSNSFMVLLNQRVYYEAPGGVKDNETFSSSSHRSRGISSRNQEFGISSQNQAAGQISVIRFVETRSDEPMALEMGNIHGTKDDQDLKPVPRTYV</sequence>
<accession>A0A8H5LNW9</accession>
<feature type="transmembrane region" description="Helical" evidence="2">
    <location>
        <begin position="124"/>
        <end position="147"/>
    </location>
</feature>
<feature type="transmembrane region" description="Helical" evidence="2">
    <location>
        <begin position="53"/>
        <end position="78"/>
    </location>
</feature>
<gene>
    <name evidence="4" type="ORF">D9756_000983</name>
</gene>
<keyword evidence="2" id="KW-1133">Transmembrane helix</keyword>
<dbReference type="Proteomes" id="UP000559027">
    <property type="component" value="Unassembled WGS sequence"/>
</dbReference>
<dbReference type="EMBL" id="JAACJO010000001">
    <property type="protein sequence ID" value="KAF5364058.1"/>
    <property type="molecule type" value="Genomic_DNA"/>
</dbReference>
<reference evidence="4 5" key="1">
    <citation type="journal article" date="2020" name="ISME J.">
        <title>Uncovering the hidden diversity of litter-decomposition mechanisms in mushroom-forming fungi.</title>
        <authorList>
            <person name="Floudas D."/>
            <person name="Bentzer J."/>
            <person name="Ahren D."/>
            <person name="Johansson T."/>
            <person name="Persson P."/>
            <person name="Tunlid A."/>
        </authorList>
    </citation>
    <scope>NUCLEOTIDE SEQUENCE [LARGE SCALE GENOMIC DNA]</scope>
    <source>
        <strain evidence="4 5">CBS 146.42</strain>
    </source>
</reference>
<dbReference type="Pfam" id="PF20152">
    <property type="entry name" value="DUF6534"/>
    <property type="match status" value="1"/>
</dbReference>
<proteinExistence type="predicted"/>
<feature type="transmembrane region" description="Helical" evidence="2">
    <location>
        <begin position="159"/>
        <end position="181"/>
    </location>
</feature>
<feature type="domain" description="DUF6534" evidence="3">
    <location>
        <begin position="166"/>
        <end position="259"/>
    </location>
</feature>
<keyword evidence="5" id="KW-1185">Reference proteome</keyword>
<evidence type="ECO:0000256" key="1">
    <source>
        <dbReference type="SAM" id="MobiDB-lite"/>
    </source>
</evidence>
<dbReference type="PANTHER" id="PTHR40465:SF1">
    <property type="entry name" value="DUF6534 DOMAIN-CONTAINING PROTEIN"/>
    <property type="match status" value="1"/>
</dbReference>
<feature type="transmembrane region" description="Helical" evidence="2">
    <location>
        <begin position="98"/>
        <end position="117"/>
    </location>
</feature>
<keyword evidence="2" id="KW-0812">Transmembrane</keyword>
<evidence type="ECO:0000259" key="3">
    <source>
        <dbReference type="Pfam" id="PF20152"/>
    </source>
</evidence>
<protein>
    <recommendedName>
        <fullName evidence="3">DUF6534 domain-containing protein</fullName>
    </recommendedName>
</protein>
<feature type="transmembrane region" description="Helical" evidence="2">
    <location>
        <begin position="201"/>
        <end position="229"/>
    </location>
</feature>
<dbReference type="AlphaFoldDB" id="A0A8H5LNW9"/>
<evidence type="ECO:0000256" key="2">
    <source>
        <dbReference type="SAM" id="Phobius"/>
    </source>
</evidence>
<name>A0A8H5LNW9_9AGAR</name>
<dbReference type="PANTHER" id="PTHR40465">
    <property type="entry name" value="CHROMOSOME 1, WHOLE GENOME SHOTGUN SEQUENCE"/>
    <property type="match status" value="1"/>
</dbReference>
<evidence type="ECO:0000313" key="4">
    <source>
        <dbReference type="EMBL" id="KAF5364058.1"/>
    </source>
</evidence>
<feature type="region of interest" description="Disordered" evidence="1">
    <location>
        <begin position="320"/>
        <end position="340"/>
    </location>
</feature>
<dbReference type="InterPro" id="IPR045339">
    <property type="entry name" value="DUF6534"/>
</dbReference>
<evidence type="ECO:0000313" key="5">
    <source>
        <dbReference type="Proteomes" id="UP000559027"/>
    </source>
</evidence>